<evidence type="ECO:0000313" key="3">
    <source>
        <dbReference type="EnsemblPlants" id="Solyc10g038090.1.1"/>
    </source>
</evidence>
<reference evidence="3" key="1">
    <citation type="journal article" date="2012" name="Nature">
        <title>The tomato genome sequence provides insights into fleshy fruit evolution.</title>
        <authorList>
            <consortium name="Tomato Genome Consortium"/>
        </authorList>
    </citation>
    <scope>NUCLEOTIDE SEQUENCE [LARGE SCALE GENOMIC DNA]</scope>
    <source>
        <strain evidence="3">cv. Heinz 1706</strain>
    </source>
</reference>
<name>K4CZD2_SOLLC</name>
<dbReference type="PANTHER" id="PTHR10361:SF66">
    <property type="entry name" value="OS12G0170300 PROTEIN"/>
    <property type="match status" value="1"/>
</dbReference>
<dbReference type="PhylomeDB" id="K4CZD2"/>
<dbReference type="InterPro" id="IPR038770">
    <property type="entry name" value="Na+/solute_symporter_sf"/>
</dbReference>
<dbReference type="AlphaFoldDB" id="K4CZD2"/>
<dbReference type="Gene3D" id="1.20.1530.20">
    <property type="match status" value="2"/>
</dbReference>
<sequence length="109" mass="11653">MTPCTTLGAVVLTPLLKMILAGTYVPVDAVKLSISTLQMSATLVGLAEPQKRVISIEVGMQNSSLGVVLATAHFTSPLVASNVSGHYEHNGQYFRFLLEIYSNITSLKS</sequence>
<dbReference type="GO" id="GO:0016020">
    <property type="term" value="C:membrane"/>
    <property type="evidence" value="ECO:0007669"/>
    <property type="project" value="UniProtKB-SubCell"/>
</dbReference>
<organism evidence="3">
    <name type="scientific">Solanum lycopersicum</name>
    <name type="common">Tomato</name>
    <name type="synonym">Lycopersicon esculentum</name>
    <dbReference type="NCBI Taxonomy" id="4081"/>
    <lineage>
        <taxon>Eukaryota</taxon>
        <taxon>Viridiplantae</taxon>
        <taxon>Streptophyta</taxon>
        <taxon>Embryophyta</taxon>
        <taxon>Tracheophyta</taxon>
        <taxon>Spermatophyta</taxon>
        <taxon>Magnoliopsida</taxon>
        <taxon>eudicotyledons</taxon>
        <taxon>Gunneridae</taxon>
        <taxon>Pentapetalae</taxon>
        <taxon>asterids</taxon>
        <taxon>lamiids</taxon>
        <taxon>Solanales</taxon>
        <taxon>Solanaceae</taxon>
        <taxon>Solanoideae</taxon>
        <taxon>Solaneae</taxon>
        <taxon>Solanum</taxon>
        <taxon>Solanum subgen. Lycopersicon</taxon>
    </lineage>
</organism>
<evidence type="ECO:0000313" key="4">
    <source>
        <dbReference type="Proteomes" id="UP000004994"/>
    </source>
</evidence>
<dbReference type="HOGENOM" id="CLU_2188558_0_0_1"/>
<evidence type="ECO:0000256" key="2">
    <source>
        <dbReference type="SAM" id="SignalP"/>
    </source>
</evidence>
<feature type="signal peptide" evidence="2">
    <location>
        <begin position="1"/>
        <end position="29"/>
    </location>
</feature>
<dbReference type="PaxDb" id="4081-Solyc10g038090.1.1"/>
<dbReference type="PANTHER" id="PTHR10361">
    <property type="entry name" value="SODIUM-BILE ACID COTRANSPORTER"/>
    <property type="match status" value="1"/>
</dbReference>
<dbReference type="InParanoid" id="K4CZD2"/>
<keyword evidence="4" id="KW-1185">Reference proteome</keyword>
<dbReference type="InterPro" id="IPR004710">
    <property type="entry name" value="Bilac:Na_transpt"/>
</dbReference>
<accession>K4CZD2</accession>
<dbReference type="Proteomes" id="UP000004994">
    <property type="component" value="Chromosome 10"/>
</dbReference>
<feature type="chain" id="PRO_5003877115" evidence="2">
    <location>
        <begin position="30"/>
        <end position="109"/>
    </location>
</feature>
<reference evidence="3" key="2">
    <citation type="submission" date="2015-06" db="UniProtKB">
        <authorList>
            <consortium name="EnsemblPlants"/>
        </authorList>
    </citation>
    <scope>IDENTIFICATION</scope>
    <source>
        <strain evidence="3">cv. Heinz 1706</strain>
    </source>
</reference>
<evidence type="ECO:0000256" key="1">
    <source>
        <dbReference type="ARBA" id="ARBA00004141"/>
    </source>
</evidence>
<keyword evidence="2" id="KW-0732">Signal</keyword>
<dbReference type="EnsemblPlants" id="Solyc10g038090.1.1">
    <property type="protein sequence ID" value="Solyc10g038090.1.1"/>
    <property type="gene ID" value="Solyc10g038090.1"/>
</dbReference>
<proteinExistence type="predicted"/>
<comment type="subcellular location">
    <subcellularLocation>
        <location evidence="1">Membrane</location>
        <topology evidence="1">Multi-pass membrane protein</topology>
    </subcellularLocation>
</comment>
<protein>
    <submittedName>
        <fullName evidence="3">Uncharacterized protein</fullName>
    </submittedName>
</protein>
<dbReference type="Gramene" id="Solyc10g038090.1.1">
    <property type="protein sequence ID" value="Solyc10g038090.1.1"/>
    <property type="gene ID" value="Solyc10g038090.1"/>
</dbReference>